<protein>
    <submittedName>
        <fullName evidence="1">Uncharacterized protein</fullName>
    </submittedName>
</protein>
<evidence type="ECO:0000313" key="2">
    <source>
        <dbReference type="Proteomes" id="UP000217784"/>
    </source>
</evidence>
<reference evidence="1 2" key="1">
    <citation type="journal article" date="2017" name="BMC Genomics">
        <title>Genomic analysis of methanogenic archaea reveals a shift towards energy conservation.</title>
        <authorList>
            <person name="Gilmore S.P."/>
            <person name="Henske J.K."/>
            <person name="Sexton J.A."/>
            <person name="Solomon K.V."/>
            <person name="Seppala S."/>
            <person name="Yoo J.I."/>
            <person name="Huyett L.M."/>
            <person name="Pressman A."/>
            <person name="Cogan J.Z."/>
            <person name="Kivenson V."/>
            <person name="Peng X."/>
            <person name="Tan Y."/>
            <person name="Valentine D.L."/>
            <person name="O'Malley M.A."/>
        </authorList>
    </citation>
    <scope>NUCLEOTIDE SEQUENCE [LARGE SCALE GENOMIC DNA]</scope>
    <source>
        <strain evidence="1 2">M.o.H.</strain>
    </source>
</reference>
<dbReference type="RefSeq" id="WP_069584204.1">
    <property type="nucleotide sequence ID" value="NZ_LMVM01000037.1"/>
</dbReference>
<dbReference type="EMBL" id="LMVM01000037">
    <property type="protein sequence ID" value="PAV03732.1"/>
    <property type="molecule type" value="Genomic_DNA"/>
</dbReference>
<comment type="caution">
    <text evidence="1">The sequence shown here is derived from an EMBL/GenBank/DDBJ whole genome shotgun (WGS) entry which is preliminary data.</text>
</comment>
<name>A0A2A2H2V8_METBR</name>
<keyword evidence="2" id="KW-1185">Reference proteome</keyword>
<dbReference type="AlphaFoldDB" id="A0A2A2H2V8"/>
<organism evidence="1 2">
    <name type="scientific">Methanobacterium bryantii</name>
    <dbReference type="NCBI Taxonomy" id="2161"/>
    <lineage>
        <taxon>Archaea</taxon>
        <taxon>Methanobacteriati</taxon>
        <taxon>Methanobacteriota</taxon>
        <taxon>Methanomada group</taxon>
        <taxon>Methanobacteria</taxon>
        <taxon>Methanobacteriales</taxon>
        <taxon>Methanobacteriaceae</taxon>
        <taxon>Methanobacterium</taxon>
    </lineage>
</organism>
<dbReference type="OrthoDB" id="373240at2157"/>
<accession>A0A2A2H2V8</accession>
<dbReference type="Proteomes" id="UP000217784">
    <property type="component" value="Unassembled WGS sequence"/>
</dbReference>
<sequence length="116" mass="13367">MSIEIGNRVFDGPHLLKDWDPLNFPSIYAILMKPDPKNEPESYQLLYICESSEFSELESGLDHPQYEYWFKEAGFKSNVYIGAHVMPNSTFEDRKLLKNALISMYEPVCNSQSNAP</sequence>
<proteinExistence type="predicted"/>
<gene>
    <name evidence="1" type="ORF">ASJ80_01855</name>
</gene>
<evidence type="ECO:0000313" key="1">
    <source>
        <dbReference type="EMBL" id="PAV03732.1"/>
    </source>
</evidence>